<dbReference type="CDD" id="cd00093">
    <property type="entry name" value="HTH_XRE"/>
    <property type="match status" value="1"/>
</dbReference>
<comment type="caution">
    <text evidence="2">The sequence shown here is derived from an EMBL/GenBank/DDBJ whole genome shotgun (WGS) entry which is preliminary data.</text>
</comment>
<dbReference type="eggNOG" id="COG0457">
    <property type="taxonomic scope" value="Bacteria"/>
</dbReference>
<dbReference type="GO" id="GO:0003677">
    <property type="term" value="F:DNA binding"/>
    <property type="evidence" value="ECO:0007669"/>
    <property type="project" value="InterPro"/>
</dbReference>
<dbReference type="Gene3D" id="1.25.40.10">
    <property type="entry name" value="Tetratricopeptide repeat domain"/>
    <property type="match status" value="1"/>
</dbReference>
<feature type="domain" description="HTH cro/C1-type" evidence="1">
    <location>
        <begin position="12"/>
        <end position="67"/>
    </location>
</feature>
<dbReference type="Proteomes" id="UP000012062">
    <property type="component" value="Unassembled WGS sequence"/>
</dbReference>
<dbReference type="InterPro" id="IPR011990">
    <property type="entry name" value="TPR-like_helical_dom_sf"/>
</dbReference>
<dbReference type="SMART" id="SM00530">
    <property type="entry name" value="HTH_XRE"/>
    <property type="match status" value="1"/>
</dbReference>
<dbReference type="Gene3D" id="1.10.260.40">
    <property type="entry name" value="lambda repressor-like DNA-binding domains"/>
    <property type="match status" value="1"/>
</dbReference>
<accession>M5EHV0</accession>
<dbReference type="AlphaFoldDB" id="M5EHV0"/>
<organism evidence="2 3">
    <name type="scientific">Mesorhizobium metallidurans STM 2683</name>
    <dbReference type="NCBI Taxonomy" id="1297569"/>
    <lineage>
        <taxon>Bacteria</taxon>
        <taxon>Pseudomonadati</taxon>
        <taxon>Pseudomonadota</taxon>
        <taxon>Alphaproteobacteria</taxon>
        <taxon>Hyphomicrobiales</taxon>
        <taxon>Phyllobacteriaceae</taxon>
        <taxon>Mesorhizobium</taxon>
    </lineage>
</organism>
<dbReference type="STRING" id="1297569.MESS2_1160073"/>
<evidence type="ECO:0000313" key="2">
    <source>
        <dbReference type="EMBL" id="CCV03952.1"/>
    </source>
</evidence>
<evidence type="ECO:0000313" key="3">
    <source>
        <dbReference type="Proteomes" id="UP000012062"/>
    </source>
</evidence>
<dbReference type="RefSeq" id="WP_008872934.1">
    <property type="nucleotide sequence ID" value="NZ_CAUM01000020.1"/>
</dbReference>
<protein>
    <recommendedName>
        <fullName evidence="1">HTH cro/C1-type domain-containing protein</fullName>
    </recommendedName>
</protein>
<dbReference type="InterPro" id="IPR001387">
    <property type="entry name" value="Cro/C1-type_HTH"/>
</dbReference>
<reference evidence="2 3" key="1">
    <citation type="submission" date="2013-02" db="EMBL/GenBank/DDBJ databases">
        <authorList>
            <person name="Genoscope - CEA"/>
        </authorList>
    </citation>
    <scope>NUCLEOTIDE SEQUENCE [LARGE SCALE GENOMIC DNA]</scope>
    <source>
        <strain evidence="2 3">STM 2683</strain>
    </source>
</reference>
<dbReference type="EMBL" id="CAUM01000020">
    <property type="protein sequence ID" value="CCV03952.1"/>
    <property type="molecule type" value="Genomic_DNA"/>
</dbReference>
<dbReference type="InterPro" id="IPR010982">
    <property type="entry name" value="Lambda_DNA-bd_dom_sf"/>
</dbReference>
<proteinExistence type="predicted"/>
<gene>
    <name evidence="2" type="ORF">MESS2_1160073</name>
</gene>
<dbReference type="SUPFAM" id="SSF47413">
    <property type="entry name" value="lambda repressor-like DNA-binding domains"/>
    <property type="match status" value="1"/>
</dbReference>
<dbReference type="Pfam" id="PF13560">
    <property type="entry name" value="HTH_31"/>
    <property type="match status" value="1"/>
</dbReference>
<name>M5EHV0_9HYPH</name>
<evidence type="ECO:0000259" key="1">
    <source>
        <dbReference type="PROSITE" id="PS50943"/>
    </source>
</evidence>
<dbReference type="PROSITE" id="PS50943">
    <property type="entry name" value="HTH_CROC1"/>
    <property type="match status" value="1"/>
</dbReference>
<keyword evidence="3" id="KW-1185">Reference proteome</keyword>
<sequence length="475" mass="52860">MDPFGVIFGRLVREKRGIEGLSQDGLAGKSGLTKARISEIETGRVANPQTKTVDALCVALEISREQRAACHPNSASGLPPRLLKILARHFGRDMPEATEEELETYLITKAEEFRQMQLRLQKLAESEGRISELIGAANEALGEGGFETADDLLKAAEAAQLQSATIVALKKQAELRIARGNVALLSGDIVSAASHFELSSRYFSGVDTGSEADNRSECAMLLRYYAYRYRSAEALHEAASALKRNLGIWTRDAYTEKWCQTKNALGGVSWRLSQFDVPKNALSHLVDAKSHYEDARAICSELFLPKAFATAGLDLANVYSNRRFAKSTEDYERNLQFALSLQLSTLRFFSKTDDQREWGIVQHNIGCSYIGLSNIRTDENKSVADTENAIHHLELSFDVRNPEDSLQYWVASCRSLGEALLNMSTYSVTRDSAHYVQRASKILREAAARLSHSEHPHQWAEIQAQLARCSEQRLA</sequence>